<keyword evidence="1" id="KW-0224">Dipeptidase</keyword>
<sequence>MLRTLRGRWATPRAAAWAAAGAVLVAALPPVRACTSILVSRGASKDGSVIITYSADAPFMPRLLRVPGGKHAPGAMVDVRGWEDDEVRGQVRQAETTYTVVGLMNEHQLSLGETTTGGRRELVDRKGQLDYDAMMLLTLQRAKTAREAIATIDALCKEYGYGSSGETISIADANEAWIMELIGKGPGRKGIVWVAARVPEGYITSHANMSRITTFPLNDPDNWLYSPDVISFAVEKGYYRTDSGRPFSYRDAYHPDQGPSQKRACAGRVWSVCRRAAPSQNYSDAYFRGVEGAEDYPLFVKPDKPLAVSDVMALMRDHFEGTPYDMTKGIDAGPFGSPLRLRDLTFAVDQKRYMWERPISTQQAGFVVVTQGRKGLPDAIGGVTWFTPDEASTSCFTPLYCSIGALPAAYERGDYQKFSWDSAWWVTNLVSNLAYDRWSRVYPDVRKAQEEQEAALLKMQPVIEEAAAKLAATDPALASTFLTNYSVSTGESVFRRWQDLASSILTKHVDGYLKTGKGHPSAPGYSPEWLREVVKSRPEQFKLPEAKQAGETDH</sequence>
<dbReference type="RefSeq" id="WP_148595077.1">
    <property type="nucleotide sequence ID" value="NZ_CP042997.1"/>
</dbReference>
<dbReference type="EMBL" id="CP042997">
    <property type="protein sequence ID" value="QEH35256.1"/>
    <property type="molecule type" value="Genomic_DNA"/>
</dbReference>
<evidence type="ECO:0000256" key="1">
    <source>
        <dbReference type="RuleBase" id="RU364089"/>
    </source>
</evidence>
<comment type="catalytic activity">
    <reaction evidence="1">
        <text>an L-aminoacyl-L-amino acid + H2O = 2 an L-alpha-amino acid</text>
        <dbReference type="Rhea" id="RHEA:48940"/>
        <dbReference type="ChEBI" id="CHEBI:15377"/>
        <dbReference type="ChEBI" id="CHEBI:59869"/>
        <dbReference type="ChEBI" id="CHEBI:77460"/>
    </reaction>
</comment>
<dbReference type="OrthoDB" id="9764088at2"/>
<dbReference type="AlphaFoldDB" id="A0A5B9W3R1"/>
<dbReference type="Proteomes" id="UP000324233">
    <property type="component" value="Chromosome"/>
</dbReference>
<organism evidence="2 3">
    <name type="scientific">Aquisphaera giovannonii</name>
    <dbReference type="NCBI Taxonomy" id="406548"/>
    <lineage>
        <taxon>Bacteria</taxon>
        <taxon>Pseudomonadati</taxon>
        <taxon>Planctomycetota</taxon>
        <taxon>Planctomycetia</taxon>
        <taxon>Isosphaerales</taxon>
        <taxon>Isosphaeraceae</taxon>
        <taxon>Aquisphaera</taxon>
    </lineage>
</organism>
<dbReference type="Gene3D" id="3.60.60.10">
    <property type="entry name" value="Penicillin V Acylase, Chain A"/>
    <property type="match status" value="1"/>
</dbReference>
<dbReference type="EC" id="3.4.-.-" evidence="1"/>
<reference evidence="2 3" key="1">
    <citation type="submission" date="2019-08" db="EMBL/GenBank/DDBJ databases">
        <title>Deep-cultivation of Planctomycetes and their phenomic and genomic characterization uncovers novel biology.</title>
        <authorList>
            <person name="Wiegand S."/>
            <person name="Jogler M."/>
            <person name="Boedeker C."/>
            <person name="Pinto D."/>
            <person name="Vollmers J."/>
            <person name="Rivas-Marin E."/>
            <person name="Kohn T."/>
            <person name="Peeters S.H."/>
            <person name="Heuer A."/>
            <person name="Rast P."/>
            <person name="Oberbeckmann S."/>
            <person name="Bunk B."/>
            <person name="Jeske O."/>
            <person name="Meyerdierks A."/>
            <person name="Storesund J.E."/>
            <person name="Kallscheuer N."/>
            <person name="Luecker S."/>
            <person name="Lage O.M."/>
            <person name="Pohl T."/>
            <person name="Merkel B.J."/>
            <person name="Hornburger P."/>
            <person name="Mueller R.-W."/>
            <person name="Bruemmer F."/>
            <person name="Labrenz M."/>
            <person name="Spormann A.M."/>
            <person name="Op den Camp H."/>
            <person name="Overmann J."/>
            <person name="Amann R."/>
            <person name="Jetten M.S.M."/>
            <person name="Mascher T."/>
            <person name="Medema M.H."/>
            <person name="Devos D.P."/>
            <person name="Kaster A.-K."/>
            <person name="Ovreas L."/>
            <person name="Rohde M."/>
            <person name="Galperin M.Y."/>
            <person name="Jogler C."/>
        </authorList>
    </citation>
    <scope>NUCLEOTIDE SEQUENCE [LARGE SCALE GENOMIC DNA]</scope>
    <source>
        <strain evidence="2 3">OJF2</strain>
    </source>
</reference>
<protein>
    <recommendedName>
        <fullName evidence="1">Dipeptidase</fullName>
        <ecNumber evidence="1">3.4.-.-</ecNumber>
    </recommendedName>
</protein>
<dbReference type="GO" id="GO:0070004">
    <property type="term" value="F:cysteine-type exopeptidase activity"/>
    <property type="evidence" value="ECO:0007669"/>
    <property type="project" value="InterPro"/>
</dbReference>
<keyword evidence="3" id="KW-1185">Reference proteome</keyword>
<keyword evidence="1" id="KW-0645">Protease</keyword>
<dbReference type="PANTHER" id="PTHR12994">
    <property type="entry name" value="SECERNIN"/>
    <property type="match status" value="1"/>
</dbReference>
<dbReference type="GO" id="GO:0006508">
    <property type="term" value="P:proteolysis"/>
    <property type="evidence" value="ECO:0007669"/>
    <property type="project" value="UniProtKB-KW"/>
</dbReference>
<dbReference type="KEGG" id="agv:OJF2_38040"/>
<name>A0A5B9W3R1_9BACT</name>
<keyword evidence="1 2" id="KW-0378">Hydrolase</keyword>
<dbReference type="GO" id="GO:0016805">
    <property type="term" value="F:dipeptidase activity"/>
    <property type="evidence" value="ECO:0007669"/>
    <property type="project" value="UniProtKB-KW"/>
</dbReference>
<accession>A0A5B9W3R1</accession>
<evidence type="ECO:0000313" key="2">
    <source>
        <dbReference type="EMBL" id="QEH35256.1"/>
    </source>
</evidence>
<gene>
    <name evidence="2" type="primary">pepDA_1</name>
    <name evidence="2" type="ORF">OJF2_38040</name>
</gene>
<dbReference type="PANTHER" id="PTHR12994:SF17">
    <property type="entry name" value="LD30995P"/>
    <property type="match status" value="1"/>
</dbReference>
<proteinExistence type="inferred from homology"/>
<dbReference type="Pfam" id="PF03577">
    <property type="entry name" value="Peptidase_C69"/>
    <property type="match status" value="1"/>
</dbReference>
<evidence type="ECO:0000313" key="3">
    <source>
        <dbReference type="Proteomes" id="UP000324233"/>
    </source>
</evidence>
<dbReference type="InterPro" id="IPR005322">
    <property type="entry name" value="Peptidase_C69"/>
</dbReference>
<comment type="similarity">
    <text evidence="1">Belongs to the peptidase C69 family.</text>
</comment>